<feature type="domain" description="VOC" evidence="2">
    <location>
        <begin position="10"/>
        <end position="148"/>
    </location>
</feature>
<dbReference type="RefSeq" id="WP_065306903.1">
    <property type="nucleotide sequence ID" value="NZ_LOCQ01000047.1"/>
</dbReference>
<keyword evidence="1" id="KW-0479">Metal-binding</keyword>
<dbReference type="GO" id="GO:0051213">
    <property type="term" value="F:dioxygenase activity"/>
    <property type="evidence" value="ECO:0007669"/>
    <property type="project" value="UniProtKB-KW"/>
</dbReference>
<dbReference type="InterPro" id="IPR051785">
    <property type="entry name" value="MMCE/EMCE_epimerase"/>
</dbReference>
<dbReference type="STRING" id="1747903.ASR47_101612"/>
<dbReference type="AlphaFoldDB" id="A0A1A7C5R6"/>
<dbReference type="SUPFAM" id="SSF54593">
    <property type="entry name" value="Glyoxalase/Bleomycin resistance protein/Dihydroxybiphenyl dioxygenase"/>
    <property type="match status" value="1"/>
</dbReference>
<evidence type="ECO:0000256" key="1">
    <source>
        <dbReference type="ARBA" id="ARBA00022723"/>
    </source>
</evidence>
<dbReference type="Gene3D" id="3.10.180.10">
    <property type="entry name" value="2,3-Dihydroxybiphenyl 1,2-Dioxygenase, domain 1"/>
    <property type="match status" value="1"/>
</dbReference>
<dbReference type="Pfam" id="PF00903">
    <property type="entry name" value="Glyoxalase"/>
    <property type="match status" value="1"/>
</dbReference>
<evidence type="ECO:0000313" key="3">
    <source>
        <dbReference type="EMBL" id="OBV40389.1"/>
    </source>
</evidence>
<dbReference type="Proteomes" id="UP000092713">
    <property type="component" value="Unassembled WGS sequence"/>
</dbReference>
<evidence type="ECO:0000313" key="4">
    <source>
        <dbReference type="Proteomes" id="UP000092713"/>
    </source>
</evidence>
<sequence>MKDQTSTVLRTEHTGLTVASINGVLDFWTEVLGFQLVYRKELGGGHAMEQVVGVSGAYLRNALLEGPDGYRVELIEYDSPEDRVVLKQRPCDVGSAHLTFAVTDLRAMLNRMAPYGWTATGEPQTAPSGTIMVYTRGPDGHTIELMQHPE</sequence>
<dbReference type="InterPro" id="IPR004360">
    <property type="entry name" value="Glyas_Fos-R_dOase_dom"/>
</dbReference>
<keyword evidence="4" id="KW-1185">Reference proteome</keyword>
<dbReference type="PROSITE" id="PS51819">
    <property type="entry name" value="VOC"/>
    <property type="match status" value="1"/>
</dbReference>
<name>A0A1A7C5R6_9BURK</name>
<reference evidence="3 4" key="1">
    <citation type="submission" date="2016-04" db="EMBL/GenBank/DDBJ databases">
        <title>Draft genome sequence of Janthinobacterium psychrotolerans sp. nov., isolated from freshwater sediments in Denmark.</title>
        <authorList>
            <person name="Gong X."/>
            <person name="Skrivergaard S."/>
            <person name="Korsgaard B.S."/>
            <person name="Schreiber L."/>
            <person name="Marshall I.P."/>
            <person name="Finster K."/>
            <person name="Schramm A."/>
        </authorList>
    </citation>
    <scope>NUCLEOTIDE SEQUENCE [LARGE SCALE GENOMIC DNA]</scope>
    <source>
        <strain evidence="3 4">S3-2</strain>
    </source>
</reference>
<keyword evidence="3" id="KW-0560">Oxidoreductase</keyword>
<dbReference type="GO" id="GO:0046491">
    <property type="term" value="P:L-methylmalonyl-CoA metabolic process"/>
    <property type="evidence" value="ECO:0007669"/>
    <property type="project" value="TreeGrafter"/>
</dbReference>
<proteinExistence type="predicted"/>
<dbReference type="EMBL" id="LOCQ01000047">
    <property type="protein sequence ID" value="OBV40389.1"/>
    <property type="molecule type" value="Genomic_DNA"/>
</dbReference>
<dbReference type="PANTHER" id="PTHR43048">
    <property type="entry name" value="METHYLMALONYL-COA EPIMERASE"/>
    <property type="match status" value="1"/>
</dbReference>
<protein>
    <submittedName>
        <fullName evidence="3">Catechol 2,3-dioxygenase</fullName>
    </submittedName>
</protein>
<organism evidence="3 4">
    <name type="scientific">Janthinobacterium psychrotolerans</name>
    <dbReference type="NCBI Taxonomy" id="1747903"/>
    <lineage>
        <taxon>Bacteria</taxon>
        <taxon>Pseudomonadati</taxon>
        <taxon>Pseudomonadota</taxon>
        <taxon>Betaproteobacteria</taxon>
        <taxon>Burkholderiales</taxon>
        <taxon>Oxalobacteraceae</taxon>
        <taxon>Janthinobacterium</taxon>
    </lineage>
</organism>
<dbReference type="OrthoDB" id="2613830at2"/>
<keyword evidence="3" id="KW-0223">Dioxygenase</keyword>
<dbReference type="GO" id="GO:0004493">
    <property type="term" value="F:methylmalonyl-CoA epimerase activity"/>
    <property type="evidence" value="ECO:0007669"/>
    <property type="project" value="TreeGrafter"/>
</dbReference>
<dbReference type="GO" id="GO:0046872">
    <property type="term" value="F:metal ion binding"/>
    <property type="evidence" value="ECO:0007669"/>
    <property type="project" value="UniProtKB-KW"/>
</dbReference>
<accession>A0A1A7C5R6</accession>
<dbReference type="PANTHER" id="PTHR43048:SF3">
    <property type="entry name" value="METHYLMALONYL-COA EPIMERASE, MITOCHONDRIAL"/>
    <property type="match status" value="1"/>
</dbReference>
<comment type="caution">
    <text evidence="3">The sequence shown here is derived from an EMBL/GenBank/DDBJ whole genome shotgun (WGS) entry which is preliminary data.</text>
</comment>
<evidence type="ECO:0000259" key="2">
    <source>
        <dbReference type="PROSITE" id="PS51819"/>
    </source>
</evidence>
<gene>
    <name evidence="3" type="ORF">ASR47_101612</name>
</gene>
<dbReference type="InterPro" id="IPR029068">
    <property type="entry name" value="Glyas_Bleomycin-R_OHBP_Dase"/>
</dbReference>
<dbReference type="InterPro" id="IPR037523">
    <property type="entry name" value="VOC_core"/>
</dbReference>